<dbReference type="InterPro" id="IPR030458">
    <property type="entry name" value="Glyco_hydro_31_AS"/>
</dbReference>
<feature type="transmembrane region" description="Helical" evidence="7">
    <location>
        <begin position="910"/>
        <end position="933"/>
    </location>
</feature>
<feature type="domain" description="Glycoside hydrolase family 31 N-terminal" evidence="10">
    <location>
        <begin position="84"/>
        <end position="219"/>
    </location>
</feature>
<evidence type="ECO:0000256" key="7">
    <source>
        <dbReference type="SAM" id="Phobius"/>
    </source>
</evidence>
<comment type="similarity">
    <text evidence="1 6">Belongs to the glycosyl hydrolase 31 family.</text>
</comment>
<gene>
    <name evidence="12" type="ORF">INT48_004070</name>
</gene>
<dbReference type="Proteomes" id="UP000613177">
    <property type="component" value="Unassembled WGS sequence"/>
</dbReference>
<dbReference type="GO" id="GO:0004553">
    <property type="term" value="F:hydrolase activity, hydrolyzing O-glycosyl compounds"/>
    <property type="evidence" value="ECO:0007669"/>
    <property type="project" value="InterPro"/>
</dbReference>
<evidence type="ECO:0000259" key="11">
    <source>
        <dbReference type="Pfam" id="PF21365"/>
    </source>
</evidence>
<dbReference type="SUPFAM" id="SSF51445">
    <property type="entry name" value="(Trans)glycosidases"/>
    <property type="match status" value="1"/>
</dbReference>
<dbReference type="Pfam" id="PF01055">
    <property type="entry name" value="Glyco_hydro_31_2nd"/>
    <property type="match status" value="1"/>
</dbReference>
<evidence type="ECO:0000313" key="13">
    <source>
        <dbReference type="Proteomes" id="UP000613177"/>
    </source>
</evidence>
<dbReference type="Gene3D" id="3.20.20.80">
    <property type="entry name" value="Glycosidases"/>
    <property type="match status" value="1"/>
</dbReference>
<dbReference type="InterPro" id="IPR048395">
    <property type="entry name" value="Glyco_hydro_31_C"/>
</dbReference>
<keyword evidence="13" id="KW-1185">Reference proteome</keyword>
<keyword evidence="4 6" id="KW-0326">Glycosidase</keyword>
<reference evidence="12" key="1">
    <citation type="submission" date="2021-01" db="EMBL/GenBank/DDBJ databases">
        <title>Metabolic potential, ecology and presence of endohyphal bacteria is reflected in genomic diversity of Mucoromycotina.</title>
        <authorList>
            <person name="Muszewska A."/>
            <person name="Okrasinska A."/>
            <person name="Steczkiewicz K."/>
            <person name="Drgas O."/>
            <person name="Orlowska M."/>
            <person name="Perlinska-Lenart U."/>
            <person name="Aleksandrzak-Piekarczyk T."/>
            <person name="Szatraj K."/>
            <person name="Zielenkiewicz U."/>
            <person name="Pilsyk S."/>
            <person name="Malc E."/>
            <person name="Mieczkowski P."/>
            <person name="Kruszewska J.S."/>
            <person name="Biernat P."/>
            <person name="Pawlowska J."/>
        </authorList>
    </citation>
    <scope>NUCLEOTIDE SEQUENCE</scope>
    <source>
        <strain evidence="12">WA0000018081</strain>
    </source>
</reference>
<keyword evidence="3" id="KW-0325">Glycoprotein</keyword>
<evidence type="ECO:0000259" key="8">
    <source>
        <dbReference type="Pfam" id="PF01055"/>
    </source>
</evidence>
<dbReference type="EMBL" id="JAEPRE010000282">
    <property type="protein sequence ID" value="KAG2229363.1"/>
    <property type="molecule type" value="Genomic_DNA"/>
</dbReference>
<dbReference type="Pfam" id="PF21365">
    <property type="entry name" value="Glyco_hydro_31_3rd"/>
    <property type="match status" value="1"/>
</dbReference>
<feature type="domain" description="Glycoside hydrolase family 31 TIM barrel" evidence="8">
    <location>
        <begin position="264"/>
        <end position="651"/>
    </location>
</feature>
<dbReference type="PANTHER" id="PTHR22762:SF133">
    <property type="entry name" value="P-TYPE DOMAIN-CONTAINING PROTEIN"/>
    <property type="match status" value="1"/>
</dbReference>
<dbReference type="PANTHER" id="PTHR22762">
    <property type="entry name" value="ALPHA-GLUCOSIDASE"/>
    <property type="match status" value="1"/>
</dbReference>
<accession>A0A8H7SJS7</accession>
<keyword evidence="2 6" id="KW-0378">Hydrolase</keyword>
<feature type="domain" description="Glycosyl hydrolase family 31 C-terminal" evidence="11">
    <location>
        <begin position="659"/>
        <end position="751"/>
    </location>
</feature>
<feature type="domain" description="DUF1279" evidence="9">
    <location>
        <begin position="902"/>
        <end position="1002"/>
    </location>
</feature>
<dbReference type="InterPro" id="IPR013780">
    <property type="entry name" value="Glyco_hydro_b"/>
</dbReference>
<dbReference type="AlphaFoldDB" id="A0A8H7SJS7"/>
<dbReference type="InterPro" id="IPR025887">
    <property type="entry name" value="Glyco_hydro_31_N_dom"/>
</dbReference>
<evidence type="ECO:0000256" key="6">
    <source>
        <dbReference type="RuleBase" id="RU361185"/>
    </source>
</evidence>
<dbReference type="GO" id="GO:0030246">
    <property type="term" value="F:carbohydrate binding"/>
    <property type="evidence" value="ECO:0007669"/>
    <property type="project" value="InterPro"/>
</dbReference>
<evidence type="ECO:0000259" key="9">
    <source>
        <dbReference type="Pfam" id="PF06916"/>
    </source>
</evidence>
<evidence type="ECO:0000256" key="3">
    <source>
        <dbReference type="ARBA" id="ARBA00023180"/>
    </source>
</evidence>
<dbReference type="SUPFAM" id="SSF51011">
    <property type="entry name" value="Glycosyl hydrolase domain"/>
    <property type="match status" value="1"/>
</dbReference>
<dbReference type="InterPro" id="IPR009688">
    <property type="entry name" value="FAM210A/B-like_dom"/>
</dbReference>
<dbReference type="SUPFAM" id="SSF74650">
    <property type="entry name" value="Galactose mutarotase-like"/>
    <property type="match status" value="1"/>
</dbReference>
<dbReference type="InterPro" id="IPR011013">
    <property type="entry name" value="Gal_mutarotase_sf_dom"/>
</dbReference>
<dbReference type="GO" id="GO:0005975">
    <property type="term" value="P:carbohydrate metabolic process"/>
    <property type="evidence" value="ECO:0007669"/>
    <property type="project" value="InterPro"/>
</dbReference>
<dbReference type="CDD" id="cd06602">
    <property type="entry name" value="GH31_MGAM_SI_GAA"/>
    <property type="match status" value="1"/>
</dbReference>
<organism evidence="12 13">
    <name type="scientific">Thamnidium elegans</name>
    <dbReference type="NCBI Taxonomy" id="101142"/>
    <lineage>
        <taxon>Eukaryota</taxon>
        <taxon>Fungi</taxon>
        <taxon>Fungi incertae sedis</taxon>
        <taxon>Mucoromycota</taxon>
        <taxon>Mucoromycotina</taxon>
        <taxon>Mucoromycetes</taxon>
        <taxon>Mucorales</taxon>
        <taxon>Mucorineae</taxon>
        <taxon>Mucoraceae</taxon>
        <taxon>Thamnidium</taxon>
    </lineage>
</organism>
<evidence type="ECO:0000256" key="2">
    <source>
        <dbReference type="ARBA" id="ARBA00022801"/>
    </source>
</evidence>
<dbReference type="Pfam" id="PF13802">
    <property type="entry name" value="Gal_mutarotas_2"/>
    <property type="match status" value="1"/>
</dbReference>
<dbReference type="Pfam" id="PF06916">
    <property type="entry name" value="FAM210A-B_dom"/>
    <property type="match status" value="1"/>
</dbReference>
<name>A0A8H7SJS7_9FUNG</name>
<evidence type="ECO:0000259" key="10">
    <source>
        <dbReference type="Pfam" id="PF13802"/>
    </source>
</evidence>
<keyword evidence="7" id="KW-0472">Membrane</keyword>
<protein>
    <recommendedName>
        <fullName evidence="5">Maltase</fullName>
    </recommendedName>
</protein>
<evidence type="ECO:0000256" key="5">
    <source>
        <dbReference type="ARBA" id="ARBA00041343"/>
    </source>
</evidence>
<keyword evidence="7" id="KW-1133">Transmembrane helix</keyword>
<dbReference type="Gene3D" id="2.60.40.1760">
    <property type="entry name" value="glycosyl hydrolase (family 31)"/>
    <property type="match status" value="1"/>
</dbReference>
<evidence type="ECO:0000256" key="1">
    <source>
        <dbReference type="ARBA" id="ARBA00007806"/>
    </source>
</evidence>
<dbReference type="Gene3D" id="2.60.40.1180">
    <property type="entry name" value="Golgi alpha-mannosidase II"/>
    <property type="match status" value="2"/>
</dbReference>
<dbReference type="InterPro" id="IPR017853">
    <property type="entry name" value="GH"/>
</dbReference>
<dbReference type="CDD" id="cd14752">
    <property type="entry name" value="GH31_N"/>
    <property type="match status" value="1"/>
</dbReference>
<keyword evidence="7" id="KW-0812">Transmembrane</keyword>
<dbReference type="InterPro" id="IPR000322">
    <property type="entry name" value="Glyco_hydro_31_TIM"/>
</dbReference>
<proteinExistence type="inferred from homology"/>
<evidence type="ECO:0000256" key="4">
    <source>
        <dbReference type="ARBA" id="ARBA00023295"/>
    </source>
</evidence>
<comment type="caution">
    <text evidence="12">The sequence shown here is derived from an EMBL/GenBank/DDBJ whole genome shotgun (WGS) entry which is preliminary data.</text>
</comment>
<dbReference type="PROSITE" id="PS00129">
    <property type="entry name" value="GLYCOSYL_HYDROL_F31_1"/>
    <property type="match status" value="1"/>
</dbReference>
<sequence>MAYTTIRTTFPTMANMSTSAQGYRVDEANILQKSWGIEIPLLANGNSSLYGTLIQDLVVAIVYETNERVHVKIYDKDQKQVVVPNSPLGMIRPNIQEQFRGGHKKKNNPNEFNYTSNPFSFQVTRKSDGVVLFDTTGFPLVFEDQYLEISTRLPANNTNIYGLGEVLAPFKRTRNVTTLFARDAHDRYKNMYGTQTFYMDIRNDNGAAHGVFLLNAHGMDIVTTEDRITYKAIGGILDFYFFVPQDAKPNSVVQAYTSLVGKSMMPAHWMLGYQNCRYNYTSISHVQHVVEMHDKNNIPLEVQWIDIDYMDGRKDFTFDPVNFPREKMIDFSNSLHEQGKRFVVMVDPAIPVGNSYQPYVRGQKLNVFVKNVDGSEYQGQVWPGYTVFPDWWHPNITNYWQSEIIEWMELLKLDGIWIDMNEPSSFCLGSCGSLNNSVKPNAEPWQNTIEEQLRLHTFQESALNALGQPPGETRNLLYPNYIINNGAGNLSEKTVAMTAQHYGNISHYDIHNLYGHAEGYITRQALLAYNSSTRPFLLSRSTFAGSGSYMGHWTGDIVSSWEDMKGTIADIFNFQMYGISYSGADICGFVGDATENLCTRWMQLGSFYPFARMHNGDASIDQEPYIWESTAEASRKALKVRYALLPYFYTLFEESNRLGTGIWRPLVFEYPQYASIFAYNDEQIMLGSDILISPVLVDHAVTVNAQFPPGIWYDWYTHDILKTSSVKEKFIITLDAPLTHVPVHIRGGAIIITKLPELLVDKTYATPYNIIIALNENRHAFGRLYIDDGYSIQPANKSSINFIFTGNTLTVNGQFNYRDTESIGNITILSHQNIAYSVATIGDKKVTMVSNGTTTATLVTDGAVFLDKAIARPNYIKSNLFVNRPIGRTMTTSSPQQQQPSKTKQFMKKYGYVGIGVYLALGLVDLSATMGFITIKGAHRVREVEDYVIGKAKGILGMEHAPLDSTKGIDKPSLTSIFFIAYGIHKTILLPFRLSLTAAITPAVAKRLQKLGWVKNISNKKN</sequence>
<evidence type="ECO:0000313" key="12">
    <source>
        <dbReference type="EMBL" id="KAG2229363.1"/>
    </source>
</evidence>